<evidence type="ECO:0000256" key="2">
    <source>
        <dbReference type="ARBA" id="ARBA00022908"/>
    </source>
</evidence>
<dbReference type="Pfam" id="PF13495">
    <property type="entry name" value="Phage_int_SAM_4"/>
    <property type="match status" value="1"/>
</dbReference>
<dbReference type="PROSITE" id="PS51900">
    <property type="entry name" value="CB"/>
    <property type="match status" value="1"/>
</dbReference>
<dbReference type="EMBL" id="JADFFM010000002">
    <property type="protein sequence ID" value="MBE9668210.1"/>
    <property type="molecule type" value="Genomic_DNA"/>
</dbReference>
<reference evidence="8 9" key="1">
    <citation type="submission" date="2020-10" db="EMBL/GenBank/DDBJ databases">
        <title>Mucilaginibacter mali sp. nov., isolated from rhizosphere soil of apple orchard.</title>
        <authorList>
            <person name="Lee J.-S."/>
            <person name="Kim H.S."/>
            <person name="Kim J.-S."/>
        </authorList>
    </citation>
    <scope>NUCLEOTIDE SEQUENCE [LARGE SCALE GENOMIC DNA]</scope>
    <source>
        <strain evidence="8 9">KCTC 23157</strain>
    </source>
</reference>
<organism evidence="8 9">
    <name type="scientific">Mucilaginibacter boryungensis</name>
    <dbReference type="NCBI Taxonomy" id="768480"/>
    <lineage>
        <taxon>Bacteria</taxon>
        <taxon>Pseudomonadati</taxon>
        <taxon>Bacteroidota</taxon>
        <taxon>Sphingobacteriia</taxon>
        <taxon>Sphingobacteriales</taxon>
        <taxon>Sphingobacteriaceae</taxon>
        <taxon>Mucilaginibacter</taxon>
    </lineage>
</organism>
<dbReference type="InterPro" id="IPR011010">
    <property type="entry name" value="DNA_brk_join_enz"/>
</dbReference>
<gene>
    <name evidence="8" type="ORF">IRJ18_17705</name>
</gene>
<dbReference type="Proteomes" id="UP000632774">
    <property type="component" value="Unassembled WGS sequence"/>
</dbReference>
<dbReference type="Gene3D" id="1.10.150.130">
    <property type="match status" value="1"/>
</dbReference>
<accession>A0ABR9XLV0</accession>
<evidence type="ECO:0000259" key="6">
    <source>
        <dbReference type="PROSITE" id="PS51898"/>
    </source>
</evidence>
<feature type="domain" description="Core-binding (CB)" evidence="7">
    <location>
        <begin position="1"/>
        <end position="85"/>
    </location>
</feature>
<feature type="domain" description="Tyr recombinase" evidence="6">
    <location>
        <begin position="106"/>
        <end position="290"/>
    </location>
</feature>
<keyword evidence="9" id="KW-1185">Reference proteome</keyword>
<evidence type="ECO:0000256" key="5">
    <source>
        <dbReference type="PROSITE-ProRule" id="PRU01248"/>
    </source>
</evidence>
<proteinExistence type="inferred from homology"/>
<dbReference type="SUPFAM" id="SSF56349">
    <property type="entry name" value="DNA breaking-rejoining enzymes"/>
    <property type="match status" value="1"/>
</dbReference>
<evidence type="ECO:0000313" key="8">
    <source>
        <dbReference type="EMBL" id="MBE9668210.1"/>
    </source>
</evidence>
<dbReference type="Pfam" id="PF00589">
    <property type="entry name" value="Phage_integrase"/>
    <property type="match status" value="1"/>
</dbReference>
<comment type="caution">
    <text evidence="8">The sequence shown here is derived from an EMBL/GenBank/DDBJ whole genome shotgun (WGS) entry which is preliminary data.</text>
</comment>
<evidence type="ECO:0000256" key="4">
    <source>
        <dbReference type="ARBA" id="ARBA00023172"/>
    </source>
</evidence>
<dbReference type="InterPro" id="IPR044068">
    <property type="entry name" value="CB"/>
</dbReference>
<protein>
    <submittedName>
        <fullName evidence="8">Tyrosine-type recombinase/integrase</fullName>
    </submittedName>
</protein>
<keyword evidence="2" id="KW-0229">DNA integration</keyword>
<evidence type="ECO:0000313" key="9">
    <source>
        <dbReference type="Proteomes" id="UP000632774"/>
    </source>
</evidence>
<dbReference type="InterPro" id="IPR002104">
    <property type="entry name" value="Integrase_catalytic"/>
</dbReference>
<dbReference type="RefSeq" id="WP_194107626.1">
    <property type="nucleotide sequence ID" value="NZ_JADFFM010000002.1"/>
</dbReference>
<evidence type="ECO:0000256" key="3">
    <source>
        <dbReference type="ARBA" id="ARBA00023125"/>
    </source>
</evidence>
<dbReference type="InterPro" id="IPR004107">
    <property type="entry name" value="Integrase_SAM-like_N"/>
</dbReference>
<dbReference type="InterPro" id="IPR013762">
    <property type="entry name" value="Integrase-like_cat_sf"/>
</dbReference>
<dbReference type="PANTHER" id="PTHR30349">
    <property type="entry name" value="PHAGE INTEGRASE-RELATED"/>
    <property type="match status" value="1"/>
</dbReference>
<dbReference type="PROSITE" id="PS51898">
    <property type="entry name" value="TYR_RECOMBINASE"/>
    <property type="match status" value="1"/>
</dbReference>
<name>A0ABR9XLV0_9SPHI</name>
<keyword evidence="3 5" id="KW-0238">DNA-binding</keyword>
<dbReference type="InterPro" id="IPR010998">
    <property type="entry name" value="Integrase_recombinase_N"/>
</dbReference>
<evidence type="ECO:0000256" key="1">
    <source>
        <dbReference type="ARBA" id="ARBA00008857"/>
    </source>
</evidence>
<evidence type="ECO:0000259" key="7">
    <source>
        <dbReference type="PROSITE" id="PS51900"/>
    </source>
</evidence>
<comment type="similarity">
    <text evidence="1">Belongs to the 'phage' integrase family.</text>
</comment>
<dbReference type="PANTHER" id="PTHR30349:SF41">
    <property type="entry name" value="INTEGRASE_RECOMBINASE PROTEIN MJ0367-RELATED"/>
    <property type="match status" value="1"/>
</dbReference>
<dbReference type="InterPro" id="IPR050090">
    <property type="entry name" value="Tyrosine_recombinase_XerCD"/>
</dbReference>
<sequence length="297" mass="34652">MDIQTISQKFCEYSASIRGYSPHTIRRYTTSVSFFSRNTGIAELSQVTDENVRAFFYGGRTERNWSVNTYIVYRKSLLVFFRWCVKQGYMERNPIIDIEIPKREKRIPPKLTKQDALKLLELVYHYPYEYSFLRYRNHAIFSTFIFAGLRKSELLGLKYADVDVDNLTIFIRQGKGNKDRIVPISHTLAQSLKRYIEQRKRLGKTNPEFFSSLRGNIGFTQNGLKKLVEQMREASRLPFTVHKLRHTFATLMLEGGCDIFSLSKMMGHSDIKTTTIYLAASAEHLRAQMTKHPLNDM</sequence>
<dbReference type="Gene3D" id="1.10.443.10">
    <property type="entry name" value="Intergrase catalytic core"/>
    <property type="match status" value="1"/>
</dbReference>
<keyword evidence="4" id="KW-0233">DNA recombination</keyword>